<evidence type="ECO:0000313" key="2">
    <source>
        <dbReference type="Proteomes" id="UP000515928"/>
    </source>
</evidence>
<accession>A0A7G9S0U0</accession>
<proteinExistence type="predicted"/>
<sequence length="67" mass="7606">MDPKQRKNIKPGLHVLVVQKQDQRTGVTTEGYVDRLLTNSQYHPHGIKVMLQSGIVGRVCEILDDHN</sequence>
<reference evidence="1 2" key="1">
    <citation type="submission" date="2020-08" db="EMBL/GenBank/DDBJ databases">
        <title>Genome sequence of Erysipelothrix inopinata DSM 15511T.</title>
        <authorList>
            <person name="Hyun D.-W."/>
            <person name="Bae J.-W."/>
        </authorList>
    </citation>
    <scope>NUCLEOTIDE SEQUENCE [LARGE SCALE GENOMIC DNA]</scope>
    <source>
        <strain evidence="1 2">DSM 15511</strain>
    </source>
</reference>
<dbReference type="EMBL" id="CP060715">
    <property type="protein sequence ID" value="QNN61465.1"/>
    <property type="molecule type" value="Genomic_DNA"/>
</dbReference>
<dbReference type="PANTHER" id="PTHR40069:SF1">
    <property type="entry name" value="YWBE PROTEIN"/>
    <property type="match status" value="1"/>
</dbReference>
<dbReference type="InterPro" id="IPR019240">
    <property type="entry name" value="DUF2196"/>
</dbReference>
<dbReference type="NCBIfam" id="TIGR03833">
    <property type="entry name" value="YwbE family protein"/>
    <property type="match status" value="1"/>
</dbReference>
<gene>
    <name evidence="1" type="ORF">H9L01_03640</name>
</gene>
<name>A0A7G9S0U0_9FIRM</name>
<dbReference type="Pfam" id="PF09962">
    <property type="entry name" value="DUF2196"/>
    <property type="match status" value="1"/>
</dbReference>
<dbReference type="Proteomes" id="UP000515928">
    <property type="component" value="Chromosome"/>
</dbReference>
<protein>
    <submittedName>
        <fullName evidence="1">YwbE family protein</fullName>
    </submittedName>
</protein>
<dbReference type="PANTHER" id="PTHR40069">
    <property type="entry name" value="YWBE PROTEIN"/>
    <property type="match status" value="1"/>
</dbReference>
<keyword evidence="2" id="KW-1185">Reference proteome</keyword>
<dbReference type="KEGG" id="eio:H9L01_03640"/>
<dbReference type="AlphaFoldDB" id="A0A7G9S0U0"/>
<organism evidence="1 2">
    <name type="scientific">Erysipelothrix inopinata</name>
    <dbReference type="NCBI Taxonomy" id="225084"/>
    <lineage>
        <taxon>Bacteria</taxon>
        <taxon>Bacillati</taxon>
        <taxon>Bacillota</taxon>
        <taxon>Erysipelotrichia</taxon>
        <taxon>Erysipelotrichales</taxon>
        <taxon>Erysipelotrichaceae</taxon>
        <taxon>Erysipelothrix</taxon>
    </lineage>
</organism>
<dbReference type="RefSeq" id="WP_187534665.1">
    <property type="nucleotide sequence ID" value="NZ_CBCSHU010000013.1"/>
</dbReference>
<evidence type="ECO:0000313" key="1">
    <source>
        <dbReference type="EMBL" id="QNN61465.1"/>
    </source>
</evidence>